<evidence type="ECO:0000313" key="3">
    <source>
        <dbReference type="EMBL" id="HIW85489.1"/>
    </source>
</evidence>
<dbReference type="Pfam" id="PF14358">
    <property type="entry name" value="DUF4405"/>
    <property type="match status" value="1"/>
</dbReference>
<feature type="transmembrane region" description="Helical" evidence="1">
    <location>
        <begin position="159"/>
        <end position="179"/>
    </location>
</feature>
<evidence type="ECO:0000313" key="4">
    <source>
        <dbReference type="Proteomes" id="UP000824205"/>
    </source>
</evidence>
<protein>
    <submittedName>
        <fullName evidence="3">DUF4405 domain-containing protein</fullName>
    </submittedName>
</protein>
<feature type="transmembrane region" description="Helical" evidence="1">
    <location>
        <begin position="117"/>
        <end position="139"/>
    </location>
</feature>
<sequence>MNTAGKAKALPRIKTAVDILMTAALLFLMPYMLVGEEAHEWIGLSTFLLFIIHHLLNIGFWKKLFRGRYAPARILMTVVDILVLLSMLGLMVSSVIISRYVFDFLSIHGAAAFGRTLHMLCAYWGFVFMSVHLGLHWGVIIGRVKNTPGRREYPPALKWIARIAGFAVAVWGAVSFIRYDLLQYMFLRYHFVFFDFEEPVILFILNYAAIMGLWIWIAHYAQLGIKKLRKKRK</sequence>
<name>A0A9D1RCU0_9FIRM</name>
<dbReference type="AlphaFoldDB" id="A0A9D1RCU0"/>
<accession>A0A9D1RCU0</accession>
<keyword evidence="1" id="KW-0472">Membrane</keyword>
<evidence type="ECO:0000256" key="1">
    <source>
        <dbReference type="SAM" id="Phobius"/>
    </source>
</evidence>
<reference evidence="3" key="1">
    <citation type="journal article" date="2021" name="PeerJ">
        <title>Extensive microbial diversity within the chicken gut microbiome revealed by metagenomics and culture.</title>
        <authorList>
            <person name="Gilroy R."/>
            <person name="Ravi A."/>
            <person name="Getino M."/>
            <person name="Pursley I."/>
            <person name="Horton D.L."/>
            <person name="Alikhan N.F."/>
            <person name="Baker D."/>
            <person name="Gharbi K."/>
            <person name="Hall N."/>
            <person name="Watson M."/>
            <person name="Adriaenssens E.M."/>
            <person name="Foster-Nyarko E."/>
            <person name="Jarju S."/>
            <person name="Secka A."/>
            <person name="Antonio M."/>
            <person name="Oren A."/>
            <person name="Chaudhuri R.R."/>
            <person name="La Ragione R."/>
            <person name="Hildebrand F."/>
            <person name="Pallen M.J."/>
        </authorList>
    </citation>
    <scope>NUCLEOTIDE SEQUENCE</scope>
    <source>
        <strain evidence="3">421</strain>
    </source>
</reference>
<organism evidence="3 4">
    <name type="scientific">Candidatus Eubacterium faecipullorum</name>
    <dbReference type="NCBI Taxonomy" id="2838571"/>
    <lineage>
        <taxon>Bacteria</taxon>
        <taxon>Bacillati</taxon>
        <taxon>Bacillota</taxon>
        <taxon>Clostridia</taxon>
        <taxon>Eubacteriales</taxon>
        <taxon>Eubacteriaceae</taxon>
        <taxon>Eubacterium</taxon>
    </lineage>
</organism>
<feature type="transmembrane region" description="Helical" evidence="1">
    <location>
        <begin position="199"/>
        <end position="223"/>
    </location>
</feature>
<evidence type="ECO:0000259" key="2">
    <source>
        <dbReference type="Pfam" id="PF14358"/>
    </source>
</evidence>
<dbReference type="InterPro" id="IPR025517">
    <property type="entry name" value="DUF4405"/>
</dbReference>
<comment type="caution">
    <text evidence="3">The sequence shown here is derived from an EMBL/GenBank/DDBJ whole genome shotgun (WGS) entry which is preliminary data.</text>
</comment>
<dbReference type="Proteomes" id="UP000824205">
    <property type="component" value="Unassembled WGS sequence"/>
</dbReference>
<gene>
    <name evidence="3" type="ORF">IAA48_03245</name>
</gene>
<reference evidence="3" key="2">
    <citation type="submission" date="2021-04" db="EMBL/GenBank/DDBJ databases">
        <authorList>
            <person name="Gilroy R."/>
        </authorList>
    </citation>
    <scope>NUCLEOTIDE SEQUENCE</scope>
    <source>
        <strain evidence="3">421</strain>
    </source>
</reference>
<proteinExistence type="predicted"/>
<feature type="domain" description="Flavinylation-associated cytochrome" evidence="2">
    <location>
        <begin position="78"/>
        <end position="137"/>
    </location>
</feature>
<feature type="transmembrane region" description="Helical" evidence="1">
    <location>
        <begin position="41"/>
        <end position="61"/>
    </location>
</feature>
<keyword evidence="1" id="KW-0812">Transmembrane</keyword>
<keyword evidence="1" id="KW-1133">Transmembrane helix</keyword>
<dbReference type="EMBL" id="DXGE01000012">
    <property type="protein sequence ID" value="HIW85489.1"/>
    <property type="molecule type" value="Genomic_DNA"/>
</dbReference>
<feature type="transmembrane region" description="Helical" evidence="1">
    <location>
        <begin position="16"/>
        <end position="35"/>
    </location>
</feature>
<feature type="transmembrane region" description="Helical" evidence="1">
    <location>
        <begin position="73"/>
        <end position="97"/>
    </location>
</feature>